<gene>
    <name evidence="2" type="ORF">CHS0354_002429</name>
</gene>
<protein>
    <submittedName>
        <fullName evidence="2">Uncharacterized protein</fullName>
    </submittedName>
</protein>
<dbReference type="EMBL" id="JAEAOA010000205">
    <property type="protein sequence ID" value="KAK3605812.1"/>
    <property type="molecule type" value="Genomic_DNA"/>
</dbReference>
<feature type="compositionally biased region" description="Basic and acidic residues" evidence="1">
    <location>
        <begin position="41"/>
        <end position="51"/>
    </location>
</feature>
<reference evidence="2" key="2">
    <citation type="journal article" date="2021" name="Genome Biol. Evol.">
        <title>Developing a high-quality reference genome for a parasitic bivalve with doubly uniparental inheritance (Bivalvia: Unionida).</title>
        <authorList>
            <person name="Smith C.H."/>
        </authorList>
    </citation>
    <scope>NUCLEOTIDE SEQUENCE</scope>
    <source>
        <strain evidence="2">CHS0354</strain>
        <tissue evidence="2">Mantle</tissue>
    </source>
</reference>
<keyword evidence="3" id="KW-1185">Reference proteome</keyword>
<accession>A0AAE0T8L8</accession>
<feature type="compositionally biased region" description="Acidic residues" evidence="1">
    <location>
        <begin position="12"/>
        <end position="30"/>
    </location>
</feature>
<proteinExistence type="predicted"/>
<reference evidence="2" key="1">
    <citation type="journal article" date="2021" name="Genome Biol. Evol.">
        <title>A High-Quality Reference Genome for a Parasitic Bivalve with Doubly Uniparental Inheritance (Bivalvia: Unionida).</title>
        <authorList>
            <person name="Smith C.H."/>
        </authorList>
    </citation>
    <scope>NUCLEOTIDE SEQUENCE</scope>
    <source>
        <strain evidence="2">CHS0354</strain>
    </source>
</reference>
<reference evidence="2" key="3">
    <citation type="submission" date="2023-05" db="EMBL/GenBank/DDBJ databases">
        <authorList>
            <person name="Smith C.H."/>
        </authorList>
    </citation>
    <scope>NUCLEOTIDE SEQUENCE</scope>
    <source>
        <strain evidence="2">CHS0354</strain>
        <tissue evidence="2">Mantle</tissue>
    </source>
</reference>
<name>A0AAE0T8L8_9BIVA</name>
<dbReference type="AlphaFoldDB" id="A0AAE0T8L8"/>
<feature type="region of interest" description="Disordered" evidence="1">
    <location>
        <begin position="11"/>
        <end position="51"/>
    </location>
</feature>
<evidence type="ECO:0000313" key="2">
    <source>
        <dbReference type="EMBL" id="KAK3605812.1"/>
    </source>
</evidence>
<comment type="caution">
    <text evidence="2">The sequence shown here is derived from an EMBL/GenBank/DDBJ whole genome shotgun (WGS) entry which is preliminary data.</text>
</comment>
<dbReference type="Proteomes" id="UP001195483">
    <property type="component" value="Unassembled WGS sequence"/>
</dbReference>
<sequence length="51" mass="5579">KHFCARAHICLDDDDDDDDYDDDNDEDDDGGSCGGGIGVCDKNDESHHKAH</sequence>
<evidence type="ECO:0000313" key="3">
    <source>
        <dbReference type="Proteomes" id="UP001195483"/>
    </source>
</evidence>
<organism evidence="2 3">
    <name type="scientific">Potamilus streckersoni</name>
    <dbReference type="NCBI Taxonomy" id="2493646"/>
    <lineage>
        <taxon>Eukaryota</taxon>
        <taxon>Metazoa</taxon>
        <taxon>Spiralia</taxon>
        <taxon>Lophotrochozoa</taxon>
        <taxon>Mollusca</taxon>
        <taxon>Bivalvia</taxon>
        <taxon>Autobranchia</taxon>
        <taxon>Heteroconchia</taxon>
        <taxon>Palaeoheterodonta</taxon>
        <taxon>Unionida</taxon>
        <taxon>Unionoidea</taxon>
        <taxon>Unionidae</taxon>
        <taxon>Ambleminae</taxon>
        <taxon>Lampsilini</taxon>
        <taxon>Potamilus</taxon>
    </lineage>
</organism>
<feature type="non-terminal residue" evidence="2">
    <location>
        <position position="1"/>
    </location>
</feature>
<evidence type="ECO:0000256" key="1">
    <source>
        <dbReference type="SAM" id="MobiDB-lite"/>
    </source>
</evidence>